<feature type="transmembrane region" description="Helical" evidence="1">
    <location>
        <begin position="56"/>
        <end position="75"/>
    </location>
</feature>
<evidence type="ECO:0000256" key="1">
    <source>
        <dbReference type="SAM" id="Phobius"/>
    </source>
</evidence>
<feature type="transmembrane region" description="Helical" evidence="1">
    <location>
        <begin position="208"/>
        <end position="227"/>
    </location>
</feature>
<dbReference type="AlphaFoldDB" id="A0A6C0EM93"/>
<keyword evidence="1" id="KW-0472">Membrane</keyword>
<sequence>MNLSIITNYNYTALLFLVGMCKIIHKSYPRVDAYLQRFEKYNNLTLERRRYIIKNFIKSFLLFALSIGLFKPLVWPAIRYNQWNSKLIHITGAIYTSNDIMGLVMVDNLPGSTKMHHIITTTLCLTCFGIDFQTSHLGKMMFVYTFASCQAYLVNFYLGMRLIVEKAKLETMRIAARNIYFVCCTFNWGWHILWVLNNYSIVNSGHLFYFTLLFWIIKDDIILLSWLNNTMILF</sequence>
<name>A0A6C0EM93_9ZZZZ</name>
<reference evidence="2" key="1">
    <citation type="journal article" date="2020" name="Nature">
        <title>Giant virus diversity and host interactions through global metagenomics.</title>
        <authorList>
            <person name="Schulz F."/>
            <person name="Roux S."/>
            <person name="Paez-Espino D."/>
            <person name="Jungbluth S."/>
            <person name="Walsh D.A."/>
            <person name="Denef V.J."/>
            <person name="McMahon K.D."/>
            <person name="Konstantinidis K.T."/>
            <person name="Eloe-Fadrosh E.A."/>
            <person name="Kyrpides N.C."/>
            <person name="Woyke T."/>
        </authorList>
    </citation>
    <scope>NUCLEOTIDE SEQUENCE</scope>
    <source>
        <strain evidence="2">GVMAG-M-3300009149-34</strain>
    </source>
</reference>
<accession>A0A6C0EM93</accession>
<proteinExistence type="predicted"/>
<keyword evidence="1" id="KW-1133">Transmembrane helix</keyword>
<protein>
    <recommendedName>
        <fullName evidence="3">TLC domain-containing protein</fullName>
    </recommendedName>
</protein>
<keyword evidence="1" id="KW-0812">Transmembrane</keyword>
<feature type="transmembrane region" description="Helical" evidence="1">
    <location>
        <begin position="141"/>
        <end position="158"/>
    </location>
</feature>
<dbReference type="EMBL" id="MN738895">
    <property type="protein sequence ID" value="QHT30286.1"/>
    <property type="molecule type" value="Genomic_DNA"/>
</dbReference>
<organism evidence="2">
    <name type="scientific">viral metagenome</name>
    <dbReference type="NCBI Taxonomy" id="1070528"/>
    <lineage>
        <taxon>unclassified sequences</taxon>
        <taxon>metagenomes</taxon>
        <taxon>organismal metagenomes</taxon>
    </lineage>
</organism>
<evidence type="ECO:0000313" key="2">
    <source>
        <dbReference type="EMBL" id="QHT30286.1"/>
    </source>
</evidence>
<evidence type="ECO:0008006" key="3">
    <source>
        <dbReference type="Google" id="ProtNLM"/>
    </source>
</evidence>
<feature type="transmembrane region" description="Helical" evidence="1">
    <location>
        <begin position="179"/>
        <end position="196"/>
    </location>
</feature>